<feature type="region of interest" description="Disordered" evidence="1">
    <location>
        <begin position="357"/>
        <end position="382"/>
    </location>
</feature>
<name>A0AAU2A6R8_9ACTN</name>
<dbReference type="Pfam" id="PF01471">
    <property type="entry name" value="PG_binding_1"/>
    <property type="match status" value="1"/>
</dbReference>
<dbReference type="InterPro" id="IPR001387">
    <property type="entry name" value="Cro/C1-type_HTH"/>
</dbReference>
<protein>
    <submittedName>
        <fullName evidence="3">Helix-turn-helix domain-containing protein</fullName>
    </submittedName>
</protein>
<dbReference type="InterPro" id="IPR023346">
    <property type="entry name" value="Lysozyme-like_dom_sf"/>
</dbReference>
<dbReference type="InterPro" id="IPR036366">
    <property type="entry name" value="PGBDSf"/>
</dbReference>
<dbReference type="SUPFAM" id="SSF53955">
    <property type="entry name" value="Lysozyme-like"/>
    <property type="match status" value="1"/>
</dbReference>
<dbReference type="InterPro" id="IPR043992">
    <property type="entry name" value="SLT_3"/>
</dbReference>
<proteinExistence type="predicted"/>
<dbReference type="SUPFAM" id="SSF47090">
    <property type="entry name" value="PGBD-like"/>
    <property type="match status" value="1"/>
</dbReference>
<gene>
    <name evidence="3" type="ORF">OHA22_29030</name>
</gene>
<feature type="compositionally biased region" description="Basic residues" evidence="1">
    <location>
        <begin position="368"/>
        <end position="381"/>
    </location>
</feature>
<dbReference type="SMART" id="SM00530">
    <property type="entry name" value="HTH_XRE"/>
    <property type="match status" value="1"/>
</dbReference>
<dbReference type="Gene3D" id="1.10.101.10">
    <property type="entry name" value="PGBD-like superfamily/PGBD"/>
    <property type="match status" value="1"/>
</dbReference>
<feature type="region of interest" description="Disordered" evidence="1">
    <location>
        <begin position="86"/>
        <end position="139"/>
    </location>
</feature>
<dbReference type="Pfam" id="PF18896">
    <property type="entry name" value="SLT_3"/>
    <property type="match status" value="1"/>
</dbReference>
<dbReference type="Gene3D" id="1.10.260.40">
    <property type="entry name" value="lambda repressor-like DNA-binding domains"/>
    <property type="match status" value="1"/>
</dbReference>
<reference evidence="3" key="1">
    <citation type="submission" date="2022-10" db="EMBL/GenBank/DDBJ databases">
        <title>The complete genomes of actinobacterial strains from the NBC collection.</title>
        <authorList>
            <person name="Joergensen T.S."/>
            <person name="Alvarez Arevalo M."/>
            <person name="Sterndorff E.B."/>
            <person name="Faurdal D."/>
            <person name="Vuksanovic O."/>
            <person name="Mourched A.-S."/>
            <person name="Charusanti P."/>
            <person name="Shaw S."/>
            <person name="Blin K."/>
            <person name="Weber T."/>
        </authorList>
    </citation>
    <scope>NUCLEOTIDE SEQUENCE</scope>
    <source>
        <strain evidence="3">NBC_00093</strain>
    </source>
</reference>
<organism evidence="3">
    <name type="scientific">Streptomyces sp. NBC_00093</name>
    <dbReference type="NCBI Taxonomy" id="2975649"/>
    <lineage>
        <taxon>Bacteria</taxon>
        <taxon>Bacillati</taxon>
        <taxon>Actinomycetota</taxon>
        <taxon>Actinomycetes</taxon>
        <taxon>Kitasatosporales</taxon>
        <taxon>Streptomycetaceae</taxon>
        <taxon>Streptomyces</taxon>
    </lineage>
</organism>
<dbReference type="GO" id="GO:0003677">
    <property type="term" value="F:DNA binding"/>
    <property type="evidence" value="ECO:0007669"/>
    <property type="project" value="InterPro"/>
</dbReference>
<dbReference type="AlphaFoldDB" id="A0AAU2A6R8"/>
<evidence type="ECO:0000259" key="2">
    <source>
        <dbReference type="PROSITE" id="PS50943"/>
    </source>
</evidence>
<feature type="compositionally biased region" description="Low complexity" evidence="1">
    <location>
        <begin position="127"/>
        <end position="137"/>
    </location>
</feature>
<dbReference type="Pfam" id="PF13560">
    <property type="entry name" value="HTH_31"/>
    <property type="match status" value="1"/>
</dbReference>
<accession>A0AAU2A6R8</accession>
<feature type="domain" description="HTH cro/C1-type" evidence="2">
    <location>
        <begin position="14"/>
        <end position="69"/>
    </location>
</feature>
<sequence length="398" mass="43599">MTHSAEFERFAACLRALKDRADLSYEALAQKTGTSRSSLHRYCSGSYVPQDYGSVHQFATACGASREELRHLHRLWALADARRTTFAGTGPEPMADPDPDSNPDPQPTRDPASAPDAAPAPAPASAPTPVAAAPARGGVRHRRRRMVLGASALVLATGVSVAVSETAPRANSLTKSDSRLLFSDACAETVSMGQQDACVREVQRLLARAGADIDVDSSFGPQTLRRVTAFQVLSGLTVNGVVGERTKKALYAQKTRMDTWSPEKVRQRIREVFLEKADRAVAIADCQSFLDPLHVLPNTNGTRNWGVFQISDARLRELGGTPRTALEPEWNIQAAYRLYQRAKDFSDWSHCDRAYLGSPSPSPSGSAWRRHRQGGSRRRRARLPDTKGCRMCSRFVTL</sequence>
<feature type="compositionally biased region" description="Low complexity" evidence="1">
    <location>
        <begin position="357"/>
        <end position="366"/>
    </location>
</feature>
<dbReference type="InterPro" id="IPR010982">
    <property type="entry name" value="Lambda_DNA-bd_dom_sf"/>
</dbReference>
<dbReference type="EMBL" id="CP108222">
    <property type="protein sequence ID" value="WTT19284.1"/>
    <property type="molecule type" value="Genomic_DNA"/>
</dbReference>
<dbReference type="InterPro" id="IPR002477">
    <property type="entry name" value="Peptidoglycan-bd-like"/>
</dbReference>
<evidence type="ECO:0000313" key="3">
    <source>
        <dbReference type="EMBL" id="WTT19284.1"/>
    </source>
</evidence>
<dbReference type="PROSITE" id="PS50943">
    <property type="entry name" value="HTH_CROC1"/>
    <property type="match status" value="1"/>
</dbReference>
<dbReference type="InterPro" id="IPR036365">
    <property type="entry name" value="PGBD-like_sf"/>
</dbReference>
<dbReference type="SUPFAM" id="SSF47413">
    <property type="entry name" value="lambda repressor-like DNA-binding domains"/>
    <property type="match status" value="1"/>
</dbReference>
<dbReference type="CDD" id="cd00093">
    <property type="entry name" value="HTH_XRE"/>
    <property type="match status" value="1"/>
</dbReference>
<evidence type="ECO:0000256" key="1">
    <source>
        <dbReference type="SAM" id="MobiDB-lite"/>
    </source>
</evidence>